<accession>A0ABU0NFK8</accession>
<dbReference type="PANTHER" id="PTHR33415">
    <property type="entry name" value="PROTEIN EMBRYO DEFECTIVE 514"/>
    <property type="match status" value="1"/>
</dbReference>
<evidence type="ECO:0000313" key="2">
    <source>
        <dbReference type="Proteomes" id="UP001230654"/>
    </source>
</evidence>
<keyword evidence="2" id="KW-1185">Reference proteome</keyword>
<protein>
    <recommendedName>
        <fullName evidence="3">DUF3223 domain-containing protein</fullName>
    </recommendedName>
</protein>
<proteinExistence type="predicted"/>
<organism evidence="1 2">
    <name type="scientific">Streptomyces rishiriensis</name>
    <dbReference type="NCBI Taxonomy" id="68264"/>
    <lineage>
        <taxon>Bacteria</taxon>
        <taxon>Bacillati</taxon>
        <taxon>Actinomycetota</taxon>
        <taxon>Actinomycetes</taxon>
        <taxon>Kitasatosporales</taxon>
        <taxon>Streptomycetaceae</taxon>
        <taxon>Streptomyces</taxon>
    </lineage>
</organism>
<sequence length="231" mass="25083">MPRGITIGPTHYPTKEAVRNVCRSIVQRYGIGGDVTGPDDDAFLRHLLEYHPEYDLKRGDGIAHFRVIAHTDHGRRSVGLALVRLDGEVADFSWNACLTPLSQRTQVLAALRHAIADQVAASRTAALDSGQPLVCSVTGVPIQSAAELHIDHAPPTFLDLAEGFIADNGGVDDFRILPDTGAGVSYIELEDKALEGRWQNHHQKRAVLRPVLKRVNLSDLRRAGTAGTPAP</sequence>
<dbReference type="InterPro" id="IPR044673">
    <property type="entry name" value="DCL-like"/>
</dbReference>
<dbReference type="Gene3D" id="3.10.450.40">
    <property type="match status" value="1"/>
</dbReference>
<dbReference type="Pfam" id="PF11523">
    <property type="entry name" value="DUF3223"/>
    <property type="match status" value="1"/>
</dbReference>
<dbReference type="PANTHER" id="PTHR33415:SF12">
    <property type="entry name" value="PROTEIN EMBRYO DEFECTIVE 514"/>
    <property type="match status" value="1"/>
</dbReference>
<dbReference type="RefSeq" id="WP_307160615.1">
    <property type="nucleotide sequence ID" value="NZ_JAUSWV010000001.1"/>
</dbReference>
<reference evidence="1 2" key="1">
    <citation type="submission" date="2023-07" db="EMBL/GenBank/DDBJ databases">
        <title>Comparative genomics of wheat-associated soil bacteria to identify genetic determinants of phenazine resistance.</title>
        <authorList>
            <person name="Mouncey N."/>
        </authorList>
    </citation>
    <scope>NUCLEOTIDE SEQUENCE [LARGE SCALE GENOMIC DNA]</scope>
    <source>
        <strain evidence="1 2">B2I6</strain>
    </source>
</reference>
<name>A0ABU0NFK8_STRRH</name>
<comment type="caution">
    <text evidence="1">The sequence shown here is derived from an EMBL/GenBank/DDBJ whole genome shotgun (WGS) entry which is preliminary data.</text>
</comment>
<gene>
    <name evidence="1" type="ORF">QF030_000058</name>
</gene>
<dbReference type="Proteomes" id="UP001230654">
    <property type="component" value="Unassembled WGS sequence"/>
</dbReference>
<evidence type="ECO:0000313" key="1">
    <source>
        <dbReference type="EMBL" id="MDQ0577880.1"/>
    </source>
</evidence>
<dbReference type="EMBL" id="JAUSWV010000001">
    <property type="protein sequence ID" value="MDQ0577880.1"/>
    <property type="molecule type" value="Genomic_DNA"/>
</dbReference>
<evidence type="ECO:0008006" key="3">
    <source>
        <dbReference type="Google" id="ProtNLM"/>
    </source>
</evidence>